<evidence type="ECO:0000313" key="1">
    <source>
        <dbReference type="EMBL" id="MBJ7637904.1"/>
    </source>
</evidence>
<name>A0AA40YNI3_WEICO</name>
<dbReference type="AlphaFoldDB" id="A0AA40YNI3"/>
<dbReference type="RefSeq" id="WP_199467903.1">
    <property type="nucleotide sequence ID" value="NZ_JAAOCP010000001.1"/>
</dbReference>
<gene>
    <name evidence="1" type="ORF">HAU20_00510</name>
</gene>
<accession>A0AA40YNI3</accession>
<proteinExistence type="predicted"/>
<protein>
    <recommendedName>
        <fullName evidence="3">HK97 gp10 family phage protein</fullName>
    </recommendedName>
</protein>
<keyword evidence="2" id="KW-1185">Reference proteome</keyword>
<organism evidence="1 2">
    <name type="scientific">Weissella confusa</name>
    <name type="common">Lactobacillus confusus</name>
    <dbReference type="NCBI Taxonomy" id="1583"/>
    <lineage>
        <taxon>Bacteria</taxon>
        <taxon>Bacillati</taxon>
        <taxon>Bacillota</taxon>
        <taxon>Bacilli</taxon>
        <taxon>Lactobacillales</taxon>
        <taxon>Lactobacillaceae</taxon>
        <taxon>Weissella</taxon>
    </lineage>
</organism>
<reference evidence="1 2" key="1">
    <citation type="journal article" date="2021" name="Int. J. Food Microbiol.">
        <title>Safety demonstration of a microbial species for use in the food chain: Weissella confusa.</title>
        <authorList>
            <person name="Bourdichon F."/>
            <person name="Patrone V."/>
            <person name="Fontana A."/>
            <person name="Milani G."/>
            <person name="Morelli L."/>
        </authorList>
    </citation>
    <scope>NUCLEOTIDE SEQUENCE [LARGE SCALE GENOMIC DNA]</scope>
    <source>
        <strain evidence="1 2">CCUG 43002</strain>
    </source>
</reference>
<evidence type="ECO:0008006" key="3">
    <source>
        <dbReference type="Google" id="ProtNLM"/>
    </source>
</evidence>
<dbReference type="EMBL" id="JAAOCP010000001">
    <property type="protein sequence ID" value="MBJ7637904.1"/>
    <property type="molecule type" value="Genomic_DNA"/>
</dbReference>
<dbReference type="Proteomes" id="UP000728106">
    <property type="component" value="Unassembled WGS sequence"/>
</dbReference>
<comment type="caution">
    <text evidence="1">The sequence shown here is derived from an EMBL/GenBank/DDBJ whole genome shotgun (WGS) entry which is preliminary data.</text>
</comment>
<evidence type="ECO:0000313" key="2">
    <source>
        <dbReference type="Proteomes" id="UP000728106"/>
    </source>
</evidence>
<sequence>MEMTFDTSVESNFDLDEMIARLEAVDGREAEAGIFGGFAAKKAMWNEYGTSRGIPARPFLRNTQYENERKWANDVGGDVLKVFTGNLSTTALMSQLGSKMADDIQKTIRAGNFAPLAPATVSRKGSSQPLIDTGDMIGAVTHKES</sequence>